<organism evidence="3 4">
    <name type="scientific">Daedalea quercina L-15889</name>
    <dbReference type="NCBI Taxonomy" id="1314783"/>
    <lineage>
        <taxon>Eukaryota</taxon>
        <taxon>Fungi</taxon>
        <taxon>Dikarya</taxon>
        <taxon>Basidiomycota</taxon>
        <taxon>Agaricomycotina</taxon>
        <taxon>Agaricomycetes</taxon>
        <taxon>Polyporales</taxon>
        <taxon>Fomitopsis</taxon>
    </lineage>
</organism>
<gene>
    <name evidence="3" type="ORF">DAEQUDRAFT_761121</name>
</gene>
<accession>A0A165UN93</accession>
<name>A0A165UN93_9APHY</name>
<proteinExistence type="inferred from homology"/>
<evidence type="ECO:0000256" key="1">
    <source>
        <dbReference type="ARBA" id="ARBA00038473"/>
    </source>
</evidence>
<dbReference type="Proteomes" id="UP000076727">
    <property type="component" value="Unassembled WGS sequence"/>
</dbReference>
<dbReference type="InterPro" id="IPR001466">
    <property type="entry name" value="Beta-lactam-related"/>
</dbReference>
<dbReference type="PANTHER" id="PTHR22935:SF95">
    <property type="entry name" value="BETA-LACTAMASE-LIKE 1-RELATED"/>
    <property type="match status" value="1"/>
</dbReference>
<dbReference type="PANTHER" id="PTHR22935">
    <property type="entry name" value="PENICILLIN-BINDING PROTEIN"/>
    <property type="match status" value="1"/>
</dbReference>
<reference evidence="3 4" key="1">
    <citation type="journal article" date="2016" name="Mol. Biol. Evol.">
        <title>Comparative Genomics of Early-Diverging Mushroom-Forming Fungi Provides Insights into the Origins of Lignocellulose Decay Capabilities.</title>
        <authorList>
            <person name="Nagy L.G."/>
            <person name="Riley R."/>
            <person name="Tritt A."/>
            <person name="Adam C."/>
            <person name="Daum C."/>
            <person name="Floudas D."/>
            <person name="Sun H."/>
            <person name="Yadav J.S."/>
            <person name="Pangilinan J."/>
            <person name="Larsson K.H."/>
            <person name="Matsuura K."/>
            <person name="Barry K."/>
            <person name="Labutti K."/>
            <person name="Kuo R."/>
            <person name="Ohm R.A."/>
            <person name="Bhattacharya S.S."/>
            <person name="Shirouzu T."/>
            <person name="Yoshinaga Y."/>
            <person name="Martin F.M."/>
            <person name="Grigoriev I.V."/>
            <person name="Hibbett D.S."/>
        </authorList>
    </citation>
    <scope>NUCLEOTIDE SEQUENCE [LARGE SCALE GENOMIC DNA]</scope>
    <source>
        <strain evidence="3 4">L-15889</strain>
    </source>
</reference>
<keyword evidence="4" id="KW-1185">Reference proteome</keyword>
<feature type="domain" description="Beta-lactamase-related" evidence="2">
    <location>
        <begin position="13"/>
        <end position="227"/>
    </location>
</feature>
<protein>
    <recommendedName>
        <fullName evidence="2">Beta-lactamase-related domain-containing protein</fullName>
    </recommendedName>
</protein>
<dbReference type="EMBL" id="KV429032">
    <property type="protein sequence ID" value="KZT75175.1"/>
    <property type="molecule type" value="Genomic_DNA"/>
</dbReference>
<dbReference type="Pfam" id="PF00144">
    <property type="entry name" value="Beta-lactamase"/>
    <property type="match status" value="1"/>
</dbReference>
<evidence type="ECO:0000313" key="4">
    <source>
        <dbReference type="Proteomes" id="UP000076727"/>
    </source>
</evidence>
<dbReference type="InterPro" id="IPR012338">
    <property type="entry name" value="Beta-lactam/transpept-like"/>
</dbReference>
<dbReference type="STRING" id="1314783.A0A165UN93"/>
<evidence type="ECO:0000313" key="3">
    <source>
        <dbReference type="EMBL" id="KZT75175.1"/>
    </source>
</evidence>
<dbReference type="InterPro" id="IPR051478">
    <property type="entry name" value="Beta-lactamase-like_AB/R"/>
</dbReference>
<dbReference type="OrthoDB" id="428260at2759"/>
<sequence>MTGLPETSPSGFSVLDSVTANRLVYLPGFYPSYSNTATGLLGSALVAANRFASGDPGKEPTEYADLVKRDIFDPMGLNGSHFLATEENKHLLFVPLFESSVVDMDFLDVMNGAGGQWCSLSAAITFTSTLLNPRHPKSVLTPFTMRNWLRPTHSFEEDDWTESGLVWEIIKAIDSNDRLRRIYWKLGELYNLHNAIALHPGTSYGVVVFMAGAYMHAAEITYRIFEIVQPTAIIILERGTLFVEELVLNGVNAMGTFNAFNGPPEVVQGQRKSRFALRPTGLRDELRLDTGTPPVNGLKHMSCYACWIGVDDWGMHHGAPTNLIYFTGSVEEWEQGKMEERVFVSNMQFKGRVQVTPQLL</sequence>
<evidence type="ECO:0000259" key="2">
    <source>
        <dbReference type="Pfam" id="PF00144"/>
    </source>
</evidence>
<dbReference type="SUPFAM" id="SSF56601">
    <property type="entry name" value="beta-lactamase/transpeptidase-like"/>
    <property type="match status" value="1"/>
</dbReference>
<dbReference type="AlphaFoldDB" id="A0A165UN93"/>
<dbReference type="Gene3D" id="3.40.710.10">
    <property type="entry name" value="DD-peptidase/beta-lactamase superfamily"/>
    <property type="match status" value="1"/>
</dbReference>
<comment type="similarity">
    <text evidence="1">Belongs to the beta-lactamase family.</text>
</comment>